<organism evidence="1 2">
    <name type="scientific">Lawsonibacter faecis</name>
    <dbReference type="NCBI Taxonomy" id="2763052"/>
    <lineage>
        <taxon>Bacteria</taxon>
        <taxon>Bacillati</taxon>
        <taxon>Bacillota</taxon>
        <taxon>Clostridia</taxon>
        <taxon>Eubacteriales</taxon>
        <taxon>Oscillospiraceae</taxon>
        <taxon>Lawsonibacter</taxon>
    </lineage>
</organism>
<accession>A0A8J6JK36</accession>
<dbReference type="RefSeq" id="WP_186918551.1">
    <property type="nucleotide sequence ID" value="NZ_JACOPQ010000002.1"/>
</dbReference>
<reference evidence="1" key="1">
    <citation type="submission" date="2020-08" db="EMBL/GenBank/DDBJ databases">
        <title>Genome public.</title>
        <authorList>
            <person name="Liu C."/>
            <person name="Sun Q."/>
        </authorList>
    </citation>
    <scope>NUCLEOTIDE SEQUENCE</scope>
    <source>
        <strain evidence="1">NSJ-52</strain>
    </source>
</reference>
<dbReference type="EMBL" id="JACOPQ010000002">
    <property type="protein sequence ID" value="MBC5736184.1"/>
    <property type="molecule type" value="Genomic_DNA"/>
</dbReference>
<proteinExistence type="predicted"/>
<evidence type="ECO:0000313" key="1">
    <source>
        <dbReference type="EMBL" id="MBC5736184.1"/>
    </source>
</evidence>
<dbReference type="InterPro" id="IPR041965">
    <property type="entry name" value="TTRAP_sf"/>
</dbReference>
<evidence type="ECO:0000313" key="2">
    <source>
        <dbReference type="Proteomes" id="UP000607645"/>
    </source>
</evidence>
<sequence>MMNFTNDEMNLMCIYQSDSRSGLIAALTEMRGYLDEDEAELRELTDSALQKLGEITDEDFAELELVPDFDTDE</sequence>
<dbReference type="Pfam" id="PF14203">
    <property type="entry name" value="TTRAP"/>
    <property type="match status" value="1"/>
</dbReference>
<comment type="caution">
    <text evidence="1">The sequence shown here is derived from an EMBL/GenBank/DDBJ whole genome shotgun (WGS) entry which is preliminary data.</text>
</comment>
<dbReference type="InterPro" id="IPR025468">
    <property type="entry name" value="TTRAP"/>
</dbReference>
<dbReference type="AlphaFoldDB" id="A0A8J6JK36"/>
<gene>
    <name evidence="1" type="ORF">H8S62_04055</name>
</gene>
<dbReference type="Proteomes" id="UP000607645">
    <property type="component" value="Unassembled WGS sequence"/>
</dbReference>
<keyword evidence="2" id="KW-1185">Reference proteome</keyword>
<name>A0A8J6JK36_9FIRM</name>
<dbReference type="Gene3D" id="1.10.10.1850">
    <property type="entry name" value="Sporulation protein-like"/>
    <property type="match status" value="1"/>
</dbReference>
<protein>
    <submittedName>
        <fullName evidence="1">Transposon-transfer assisting family protein</fullName>
    </submittedName>
</protein>